<feature type="transmembrane region" description="Helical" evidence="1">
    <location>
        <begin position="12"/>
        <end position="36"/>
    </location>
</feature>
<proteinExistence type="predicted"/>
<dbReference type="Pfam" id="PF04143">
    <property type="entry name" value="Sulf_transp"/>
    <property type="match status" value="2"/>
</dbReference>
<keyword evidence="1" id="KW-1133">Transmembrane helix</keyword>
<evidence type="ECO:0008006" key="4">
    <source>
        <dbReference type="Google" id="ProtNLM"/>
    </source>
</evidence>
<keyword evidence="1" id="KW-0812">Transmembrane</keyword>
<feature type="transmembrane region" description="Helical" evidence="1">
    <location>
        <begin position="174"/>
        <end position="193"/>
    </location>
</feature>
<dbReference type="InterPro" id="IPR007272">
    <property type="entry name" value="Sulf_transp_TsuA/YedE"/>
</dbReference>
<protein>
    <recommendedName>
        <fullName evidence="4">Sulphur transport domain-containing protein</fullName>
    </recommendedName>
</protein>
<dbReference type="EMBL" id="JXQV01000021">
    <property type="protein sequence ID" value="KIQ00337.1"/>
    <property type="molecule type" value="Genomic_DNA"/>
</dbReference>
<gene>
    <name evidence="2" type="ORF">RU07_17405</name>
</gene>
<organism evidence="2 3">
    <name type="scientific">Agrobacterium tumefaciens</name>
    <dbReference type="NCBI Taxonomy" id="358"/>
    <lineage>
        <taxon>Bacteria</taxon>
        <taxon>Pseudomonadati</taxon>
        <taxon>Pseudomonadota</taxon>
        <taxon>Alphaproteobacteria</taxon>
        <taxon>Hyphomicrobiales</taxon>
        <taxon>Rhizobiaceae</taxon>
        <taxon>Rhizobium/Agrobacterium group</taxon>
        <taxon>Agrobacterium</taxon>
        <taxon>Agrobacterium tumefaciens complex</taxon>
    </lineage>
</organism>
<feature type="transmembrane region" description="Helical" evidence="1">
    <location>
        <begin position="283"/>
        <end position="300"/>
    </location>
</feature>
<reference evidence="2 3" key="1">
    <citation type="submission" date="2014-12" db="EMBL/GenBank/DDBJ databases">
        <title>16Stimator: statistical estimation of ribosomal gene copy numbers from draft genome assemblies.</title>
        <authorList>
            <person name="Perisin M.A."/>
            <person name="Vetter M."/>
            <person name="Gilbert J.A."/>
            <person name="Bergelson J."/>
        </authorList>
    </citation>
    <scope>NUCLEOTIDE SEQUENCE [LARGE SCALE GENOMIC DNA]</scope>
    <source>
        <strain evidence="2 3">MEJ076</strain>
    </source>
</reference>
<accession>A0A0D0KLK1</accession>
<feature type="transmembrane region" description="Helical" evidence="1">
    <location>
        <begin position="115"/>
        <end position="137"/>
    </location>
</feature>
<evidence type="ECO:0000256" key="1">
    <source>
        <dbReference type="SAM" id="Phobius"/>
    </source>
</evidence>
<feature type="transmembrane region" description="Helical" evidence="1">
    <location>
        <begin position="80"/>
        <end position="103"/>
    </location>
</feature>
<feature type="transmembrane region" description="Helical" evidence="1">
    <location>
        <begin position="149"/>
        <end position="167"/>
    </location>
</feature>
<feature type="transmembrane region" description="Helical" evidence="1">
    <location>
        <begin position="213"/>
        <end position="232"/>
    </location>
</feature>
<feature type="transmembrane region" description="Helical" evidence="1">
    <location>
        <begin position="48"/>
        <end position="68"/>
    </location>
</feature>
<evidence type="ECO:0000313" key="2">
    <source>
        <dbReference type="EMBL" id="KIQ00337.1"/>
    </source>
</evidence>
<name>A0A0D0KLK1_AGRTU</name>
<dbReference type="OrthoDB" id="8445931at2"/>
<dbReference type="AlphaFoldDB" id="A0A0D0KLK1"/>
<sequence length="306" mass="31851">MMTYLDGISIPTLAALLIAGAFALGVAIQHGTTCAVRAMSELIRDRRADGLLGFFECGLWALLVAWLLTPDIAVPQWGPLGSLGLGAVLFGAGATINGGCAFGSIARLGEGRSEFLLTGAGAYIAFRLLDAMGAGAIAAPEQTPLPEHALLIVALGLPGFILLRFALWRRPLRVILKLSFLMGVIGLVGAFVGALHQPWPWMPALRYIGTSDWLTAIGLTGLIAGSIASGIFQGRFRLGVPGLAALRDRFTGGLLMGAGSTLIPGGNDSLVLQGIPSGSPSAFLAYAILLATIIAMLKLLPRFNVH</sequence>
<dbReference type="Proteomes" id="UP000035017">
    <property type="component" value="Unassembled WGS sequence"/>
</dbReference>
<feature type="transmembrane region" description="Helical" evidence="1">
    <location>
        <begin position="244"/>
        <end position="263"/>
    </location>
</feature>
<evidence type="ECO:0000313" key="3">
    <source>
        <dbReference type="Proteomes" id="UP000035017"/>
    </source>
</evidence>
<comment type="caution">
    <text evidence="2">The sequence shown here is derived from an EMBL/GenBank/DDBJ whole genome shotgun (WGS) entry which is preliminary data.</text>
</comment>
<keyword evidence="1" id="KW-0472">Membrane</keyword>